<gene>
    <name evidence="2" type="ORF">WN55_06706</name>
</gene>
<reference evidence="2 3" key="1">
    <citation type="submission" date="2015-07" db="EMBL/GenBank/DDBJ databases">
        <title>The genome of Dufourea novaeangliae.</title>
        <authorList>
            <person name="Pan H."/>
            <person name="Kapheim K."/>
        </authorList>
    </citation>
    <scope>NUCLEOTIDE SEQUENCE [LARGE SCALE GENOMIC DNA]</scope>
    <source>
        <strain evidence="2">0120121106</strain>
        <tissue evidence="2">Whole body</tissue>
    </source>
</reference>
<name>A0A154PR61_DUFNO</name>
<feature type="coiled-coil region" evidence="1">
    <location>
        <begin position="172"/>
        <end position="329"/>
    </location>
</feature>
<feature type="coiled-coil region" evidence="1">
    <location>
        <begin position="426"/>
        <end position="453"/>
    </location>
</feature>
<keyword evidence="1" id="KW-0175">Coiled coil</keyword>
<dbReference type="AlphaFoldDB" id="A0A154PR61"/>
<evidence type="ECO:0000256" key="1">
    <source>
        <dbReference type="SAM" id="Coils"/>
    </source>
</evidence>
<dbReference type="OrthoDB" id="7451790at2759"/>
<dbReference type="STRING" id="178035.A0A154PR61"/>
<dbReference type="EMBL" id="KQ435050">
    <property type="protein sequence ID" value="KZC14237.1"/>
    <property type="molecule type" value="Genomic_DNA"/>
</dbReference>
<evidence type="ECO:0000313" key="2">
    <source>
        <dbReference type="EMBL" id="KZC14237.1"/>
    </source>
</evidence>
<dbReference type="Gene3D" id="1.20.5.1160">
    <property type="entry name" value="Vasodilator-stimulated phosphoprotein"/>
    <property type="match status" value="1"/>
</dbReference>
<proteinExistence type="predicted"/>
<evidence type="ECO:0000313" key="3">
    <source>
        <dbReference type="Proteomes" id="UP000076502"/>
    </source>
</evidence>
<keyword evidence="3" id="KW-1185">Reference proteome</keyword>
<sequence>MQCNKQSNFGKFCHCAHHAFSLKEQCNRLNYIQESISCDNAKRRVPCNARTCKARKKLLTYKNVSLSKVQTDLMNDEQRSIAVSNRSAHYVNNGKIDTYEEKSKQTVPTKEESFHAQASVNSLNTNNMIFKTVLSKEKVQIEEDTEVIQDSTDLKDADYNIENDLLNERKRTRELEKKLKSLTCSINCLKEDSEQKALCLKSALQTAEEQTKLAMDLVKQSTAQADLVKTDKDELSSQISKLHKQIAELTNKNAALTEERDNLKQKLESLSEDETRSNTELSEIQGMLQSSNSACKEMQEQIEHLNESLSEQTRTCECMKQDLEVLKENHSSELRIKEKIVDEQNKTITRHRKLLYESEKMVQQVASEFDQLKEELCQEKEKCNCLQLKLDKANTRLNKVHPPECEKCKSLRSEIDYLKKEKQRALAIAKFAYQKLNQSVKEYQNQLTHQKEQQRYMQLIIERKEHEIGSLKIQMYQNSSRSIQKVNNYVM</sequence>
<organism evidence="2 3">
    <name type="scientific">Dufourea novaeangliae</name>
    <name type="common">Sweat bee</name>
    <dbReference type="NCBI Taxonomy" id="178035"/>
    <lineage>
        <taxon>Eukaryota</taxon>
        <taxon>Metazoa</taxon>
        <taxon>Ecdysozoa</taxon>
        <taxon>Arthropoda</taxon>
        <taxon>Hexapoda</taxon>
        <taxon>Insecta</taxon>
        <taxon>Pterygota</taxon>
        <taxon>Neoptera</taxon>
        <taxon>Endopterygota</taxon>
        <taxon>Hymenoptera</taxon>
        <taxon>Apocrita</taxon>
        <taxon>Aculeata</taxon>
        <taxon>Apoidea</taxon>
        <taxon>Anthophila</taxon>
        <taxon>Halictidae</taxon>
        <taxon>Rophitinae</taxon>
        <taxon>Dufourea</taxon>
    </lineage>
</organism>
<accession>A0A154PR61</accession>
<protein>
    <submittedName>
        <fullName evidence="2">Uncharacterized protein</fullName>
    </submittedName>
</protein>
<dbReference type="Proteomes" id="UP000076502">
    <property type="component" value="Unassembled WGS sequence"/>
</dbReference>